<feature type="region of interest" description="Disordered" evidence="1">
    <location>
        <begin position="53"/>
        <end position="142"/>
    </location>
</feature>
<feature type="compositionally biased region" description="Acidic residues" evidence="1">
    <location>
        <begin position="116"/>
        <end position="133"/>
    </location>
</feature>
<feature type="compositionally biased region" description="Basic and acidic residues" evidence="1">
    <location>
        <begin position="53"/>
        <end position="84"/>
    </location>
</feature>
<name>A0AAW2Z0Q5_9EUKA</name>
<gene>
    <name evidence="2" type="ORF">AKO1_014698</name>
</gene>
<dbReference type="Proteomes" id="UP001431209">
    <property type="component" value="Unassembled WGS sequence"/>
</dbReference>
<proteinExistence type="predicted"/>
<keyword evidence="3" id="KW-1185">Reference proteome</keyword>
<protein>
    <submittedName>
        <fullName evidence="2">Uncharacterized protein</fullName>
    </submittedName>
</protein>
<evidence type="ECO:0000313" key="3">
    <source>
        <dbReference type="Proteomes" id="UP001431209"/>
    </source>
</evidence>
<evidence type="ECO:0000313" key="2">
    <source>
        <dbReference type="EMBL" id="KAL0483377.1"/>
    </source>
</evidence>
<comment type="caution">
    <text evidence="2">The sequence shown here is derived from an EMBL/GenBank/DDBJ whole genome shotgun (WGS) entry which is preliminary data.</text>
</comment>
<organism evidence="2 3">
    <name type="scientific">Acrasis kona</name>
    <dbReference type="NCBI Taxonomy" id="1008807"/>
    <lineage>
        <taxon>Eukaryota</taxon>
        <taxon>Discoba</taxon>
        <taxon>Heterolobosea</taxon>
        <taxon>Tetramitia</taxon>
        <taxon>Eutetramitia</taxon>
        <taxon>Acrasidae</taxon>
        <taxon>Acrasis</taxon>
    </lineage>
</organism>
<evidence type="ECO:0000256" key="1">
    <source>
        <dbReference type="SAM" id="MobiDB-lite"/>
    </source>
</evidence>
<sequence length="287" mass="33770">MSTTTQKVVKKTEWVSKPIDRSKRVAYGGNVEEKNIVAGTRTRSNVNYKEIGDKNTELEAMPLREKPSKSNNLLEKRNEVEFRMSKLNIKSAPNTSTRTKKKLTIKPTQQEKENAMEEEQEQEQEQEEEEEEEKQAPKKDLSSKVIKQLERLGFTYQPLKNRERYHQNKYFLPEPINNFTNTTKQVKYFESKHTVGPFSFSLFALPKEDLEAITFTKENPDYVFIGEVFKEDEEQYLLCKQHPEDELFDHSDFKVYICDDKQVKELKLSEFLATLKESDFVPDEDEE</sequence>
<dbReference type="AlphaFoldDB" id="A0AAW2Z0Q5"/>
<dbReference type="EMBL" id="JAOPGA020000950">
    <property type="protein sequence ID" value="KAL0483377.1"/>
    <property type="molecule type" value="Genomic_DNA"/>
</dbReference>
<accession>A0AAW2Z0Q5</accession>
<reference evidence="2 3" key="1">
    <citation type="submission" date="2024-03" db="EMBL/GenBank/DDBJ databases">
        <title>The Acrasis kona genome and developmental transcriptomes reveal deep origins of eukaryotic multicellular pathways.</title>
        <authorList>
            <person name="Sheikh S."/>
            <person name="Fu C.-J."/>
            <person name="Brown M.W."/>
            <person name="Baldauf S.L."/>
        </authorList>
    </citation>
    <scope>NUCLEOTIDE SEQUENCE [LARGE SCALE GENOMIC DNA]</scope>
    <source>
        <strain evidence="2 3">ATCC MYA-3509</strain>
    </source>
</reference>